<evidence type="ECO:0000256" key="11">
    <source>
        <dbReference type="ARBA" id="ARBA00037847"/>
    </source>
</evidence>
<keyword evidence="6 14" id="KW-1133">Transmembrane helix</keyword>
<keyword evidence="7 12" id="KW-0406">Ion transport</keyword>
<keyword evidence="3 12" id="KW-0138">CF(0)</keyword>
<evidence type="ECO:0000256" key="13">
    <source>
        <dbReference type="SAM" id="Coils"/>
    </source>
</evidence>
<keyword evidence="13" id="KW-0175">Coiled coil</keyword>
<comment type="similarity">
    <text evidence="1 12">Belongs to the ATPase B chain family.</text>
</comment>
<evidence type="ECO:0000256" key="12">
    <source>
        <dbReference type="RuleBase" id="RU003848"/>
    </source>
</evidence>
<keyword evidence="5 12" id="KW-0375">Hydrogen ion transport</keyword>
<name>A0A519BDH0_9DELT</name>
<feature type="transmembrane region" description="Helical" evidence="14">
    <location>
        <begin position="6"/>
        <end position="30"/>
    </location>
</feature>
<keyword evidence="4 12" id="KW-0812">Transmembrane</keyword>
<dbReference type="Pfam" id="PF00430">
    <property type="entry name" value="ATP-synt_B"/>
    <property type="match status" value="1"/>
</dbReference>
<dbReference type="GO" id="GO:0045259">
    <property type="term" value="C:proton-transporting ATP synthase complex"/>
    <property type="evidence" value="ECO:0007669"/>
    <property type="project" value="UniProtKB-KW"/>
</dbReference>
<comment type="caution">
    <text evidence="15">The sequence shown here is derived from an EMBL/GenBank/DDBJ whole genome shotgun (WGS) entry which is preliminary data.</text>
</comment>
<evidence type="ECO:0000256" key="9">
    <source>
        <dbReference type="ARBA" id="ARBA00023310"/>
    </source>
</evidence>
<evidence type="ECO:0000313" key="16">
    <source>
        <dbReference type="Proteomes" id="UP000320813"/>
    </source>
</evidence>
<dbReference type="EMBL" id="SGBD01000001">
    <property type="protein sequence ID" value="RZD15321.1"/>
    <property type="molecule type" value="Genomic_DNA"/>
</dbReference>
<comment type="subcellular location">
    <subcellularLocation>
        <location evidence="11">Endomembrane system</location>
        <topology evidence="11">Single-pass membrane protein</topology>
    </subcellularLocation>
</comment>
<dbReference type="InterPro" id="IPR002146">
    <property type="entry name" value="ATP_synth_b/b'su_bac/chlpt"/>
</dbReference>
<evidence type="ECO:0000256" key="5">
    <source>
        <dbReference type="ARBA" id="ARBA00022781"/>
    </source>
</evidence>
<evidence type="ECO:0000256" key="3">
    <source>
        <dbReference type="ARBA" id="ARBA00022547"/>
    </source>
</evidence>
<evidence type="ECO:0000256" key="8">
    <source>
        <dbReference type="ARBA" id="ARBA00023136"/>
    </source>
</evidence>
<keyword evidence="9" id="KW-0066">ATP synthesis</keyword>
<evidence type="ECO:0000256" key="2">
    <source>
        <dbReference type="ARBA" id="ARBA00022448"/>
    </source>
</evidence>
<evidence type="ECO:0000256" key="7">
    <source>
        <dbReference type="ARBA" id="ARBA00023065"/>
    </source>
</evidence>
<evidence type="ECO:0000256" key="10">
    <source>
        <dbReference type="ARBA" id="ARBA00025198"/>
    </source>
</evidence>
<dbReference type="GO" id="GO:0012505">
    <property type="term" value="C:endomembrane system"/>
    <property type="evidence" value="ECO:0007669"/>
    <property type="project" value="UniProtKB-SubCell"/>
</dbReference>
<keyword evidence="2 12" id="KW-0813">Transport</keyword>
<evidence type="ECO:0000313" key="15">
    <source>
        <dbReference type="EMBL" id="RZD15321.1"/>
    </source>
</evidence>
<dbReference type="PANTHER" id="PTHR33445:SF2">
    <property type="entry name" value="ATP SYNTHASE SUBUNIT B', CHLOROPLASTIC"/>
    <property type="match status" value="1"/>
</dbReference>
<organism evidence="15 16">
    <name type="scientific">Candidatus Acidulodesulfobacterium ferriphilum</name>
    <dbReference type="NCBI Taxonomy" id="2597223"/>
    <lineage>
        <taxon>Bacteria</taxon>
        <taxon>Deltaproteobacteria</taxon>
        <taxon>Candidatus Acidulodesulfobacterales</taxon>
        <taxon>Candidatus Acidulodesulfobacterium</taxon>
    </lineage>
</organism>
<protein>
    <submittedName>
        <fullName evidence="15">Uncharacterized protein</fullName>
    </submittedName>
</protein>
<evidence type="ECO:0000256" key="6">
    <source>
        <dbReference type="ARBA" id="ARBA00022989"/>
    </source>
</evidence>
<reference evidence="15 16" key="1">
    <citation type="submission" date="2019-01" db="EMBL/GenBank/DDBJ databases">
        <title>Insights into ecological role of a new deltaproteobacterial order Candidatus Sinidesulfobacterales (Sva0485) by metagenomics and metatranscriptomics.</title>
        <authorList>
            <person name="Tan S."/>
            <person name="Liu J."/>
            <person name="Fang Y."/>
            <person name="Hedlund B.P."/>
            <person name="Lian Z.H."/>
            <person name="Huang L.Y."/>
            <person name="Li J.T."/>
            <person name="Huang L.N."/>
            <person name="Li W.J."/>
            <person name="Jiang H.C."/>
            <person name="Dong H.L."/>
            <person name="Shu W.S."/>
        </authorList>
    </citation>
    <scope>NUCLEOTIDE SEQUENCE [LARGE SCALE GENOMIC DNA]</scope>
    <source>
        <strain evidence="15">AP3</strain>
    </source>
</reference>
<keyword evidence="8 14" id="KW-0472">Membrane</keyword>
<evidence type="ECO:0000256" key="1">
    <source>
        <dbReference type="ARBA" id="ARBA00005513"/>
    </source>
</evidence>
<dbReference type="Proteomes" id="UP000320813">
    <property type="component" value="Unassembled WGS sequence"/>
</dbReference>
<feature type="coiled-coil region" evidence="13">
    <location>
        <begin position="40"/>
        <end position="82"/>
    </location>
</feature>
<dbReference type="GO" id="GO:0015986">
    <property type="term" value="P:proton motive force-driven ATP synthesis"/>
    <property type="evidence" value="ECO:0007669"/>
    <property type="project" value="InterPro"/>
</dbReference>
<gene>
    <name evidence="15" type="ORF">EVJ47_03350</name>
</gene>
<comment type="function">
    <text evidence="10">F(1)F(0) ATP synthase produces ATP from ADP in the presence of a proton or sodium gradient. F-type ATPases consist of two structural domains, F(1) containing the extramembraneous catalytic core and F(0) containing the membrane proton channel, linked together by a central stalk and a peripheral stalk. During catalysis, ATP synthesis in the catalytic domain of F(1) is coupled via a rotary mechanism of the central stalk subunits to proton translocation.</text>
</comment>
<dbReference type="PANTHER" id="PTHR33445">
    <property type="entry name" value="ATP SYNTHASE SUBUNIT B', CHLOROPLASTIC"/>
    <property type="match status" value="1"/>
</dbReference>
<accession>A0A519BDH0</accession>
<evidence type="ECO:0000256" key="4">
    <source>
        <dbReference type="ARBA" id="ARBA00022692"/>
    </source>
</evidence>
<proteinExistence type="inferred from homology"/>
<dbReference type="AlphaFoldDB" id="A0A519BDH0"/>
<sequence>MTELIITWQGLLFEAAAFLIFTYLLNLFLLKPLRAILKKREEIIGLNEDKQNNLEKLAEALNEEAGNERKNLRFEINEIKERFRKEAQTEANNLLSDTKISAAAKFESAVKEFNAEKTAVLSSIKEKSEELSILIFKKIIE</sequence>
<dbReference type="InterPro" id="IPR050059">
    <property type="entry name" value="ATP_synthase_B_chain"/>
</dbReference>
<dbReference type="GO" id="GO:0046961">
    <property type="term" value="F:proton-transporting ATPase activity, rotational mechanism"/>
    <property type="evidence" value="ECO:0007669"/>
    <property type="project" value="TreeGrafter"/>
</dbReference>
<evidence type="ECO:0000256" key="14">
    <source>
        <dbReference type="SAM" id="Phobius"/>
    </source>
</evidence>